<dbReference type="KEGG" id="tva:5469066"/>
<feature type="region of interest" description="Disordered" evidence="1">
    <location>
        <begin position="83"/>
        <end position="135"/>
    </location>
</feature>
<evidence type="ECO:0000313" key="2">
    <source>
        <dbReference type="EMBL" id="EAY23502.1"/>
    </source>
</evidence>
<dbReference type="InParanoid" id="A2D869"/>
<dbReference type="Proteomes" id="UP000001542">
    <property type="component" value="Unassembled WGS sequence"/>
</dbReference>
<evidence type="ECO:0000313" key="3">
    <source>
        <dbReference type="Proteomes" id="UP000001542"/>
    </source>
</evidence>
<gene>
    <name evidence="2" type="ORF">TVAG_071660</name>
</gene>
<dbReference type="VEuPathDB" id="TrichDB:TVAGG3_1046760"/>
<evidence type="ECO:0000256" key="1">
    <source>
        <dbReference type="SAM" id="MobiDB-lite"/>
    </source>
</evidence>
<dbReference type="VEuPathDB" id="TrichDB:TVAG_071660"/>
<keyword evidence="3" id="KW-1185">Reference proteome</keyword>
<accession>A2D869</accession>
<organism evidence="2 3">
    <name type="scientific">Trichomonas vaginalis (strain ATCC PRA-98 / G3)</name>
    <dbReference type="NCBI Taxonomy" id="412133"/>
    <lineage>
        <taxon>Eukaryota</taxon>
        <taxon>Metamonada</taxon>
        <taxon>Parabasalia</taxon>
        <taxon>Trichomonadida</taxon>
        <taxon>Trichomonadidae</taxon>
        <taxon>Trichomonas</taxon>
    </lineage>
</organism>
<proteinExistence type="predicted"/>
<protein>
    <submittedName>
        <fullName evidence="2">Uncharacterized protein</fullName>
    </submittedName>
</protein>
<reference evidence="2" key="2">
    <citation type="journal article" date="2007" name="Science">
        <title>Draft genome sequence of the sexually transmitted pathogen Trichomonas vaginalis.</title>
        <authorList>
            <person name="Carlton J.M."/>
            <person name="Hirt R.P."/>
            <person name="Silva J.C."/>
            <person name="Delcher A.L."/>
            <person name="Schatz M."/>
            <person name="Zhao Q."/>
            <person name="Wortman J.R."/>
            <person name="Bidwell S.L."/>
            <person name="Alsmark U.C.M."/>
            <person name="Besteiro S."/>
            <person name="Sicheritz-Ponten T."/>
            <person name="Noel C.J."/>
            <person name="Dacks J.B."/>
            <person name="Foster P.G."/>
            <person name="Simillion C."/>
            <person name="Van de Peer Y."/>
            <person name="Miranda-Saavedra D."/>
            <person name="Barton G.J."/>
            <person name="Westrop G.D."/>
            <person name="Mueller S."/>
            <person name="Dessi D."/>
            <person name="Fiori P.L."/>
            <person name="Ren Q."/>
            <person name="Paulsen I."/>
            <person name="Zhang H."/>
            <person name="Bastida-Corcuera F.D."/>
            <person name="Simoes-Barbosa A."/>
            <person name="Brown M.T."/>
            <person name="Hayes R.D."/>
            <person name="Mukherjee M."/>
            <person name="Okumura C.Y."/>
            <person name="Schneider R."/>
            <person name="Smith A.J."/>
            <person name="Vanacova S."/>
            <person name="Villalvazo M."/>
            <person name="Haas B.J."/>
            <person name="Pertea M."/>
            <person name="Feldblyum T.V."/>
            <person name="Utterback T.R."/>
            <person name="Shu C.L."/>
            <person name="Osoegawa K."/>
            <person name="de Jong P.J."/>
            <person name="Hrdy I."/>
            <person name="Horvathova L."/>
            <person name="Zubacova Z."/>
            <person name="Dolezal P."/>
            <person name="Malik S.B."/>
            <person name="Logsdon J.M. Jr."/>
            <person name="Henze K."/>
            <person name="Gupta A."/>
            <person name="Wang C.C."/>
            <person name="Dunne R.L."/>
            <person name="Upcroft J.A."/>
            <person name="Upcroft P."/>
            <person name="White O."/>
            <person name="Salzberg S.L."/>
            <person name="Tang P."/>
            <person name="Chiu C.-H."/>
            <person name="Lee Y.-S."/>
            <person name="Embley T.M."/>
            <person name="Coombs G.H."/>
            <person name="Mottram J.C."/>
            <person name="Tachezy J."/>
            <person name="Fraser-Liggett C.M."/>
            <person name="Johnson P.J."/>
        </authorList>
    </citation>
    <scope>NUCLEOTIDE SEQUENCE [LARGE SCALE GENOMIC DNA]</scope>
    <source>
        <strain evidence="2">G3</strain>
    </source>
</reference>
<dbReference type="AlphaFoldDB" id="A2D869"/>
<feature type="compositionally biased region" description="Polar residues" evidence="1">
    <location>
        <begin position="84"/>
        <end position="111"/>
    </location>
</feature>
<reference evidence="2" key="1">
    <citation type="submission" date="2006-10" db="EMBL/GenBank/DDBJ databases">
        <authorList>
            <person name="Amadeo P."/>
            <person name="Zhao Q."/>
            <person name="Wortman J."/>
            <person name="Fraser-Liggett C."/>
            <person name="Carlton J."/>
        </authorList>
    </citation>
    <scope>NUCLEOTIDE SEQUENCE</scope>
    <source>
        <strain evidence="2">G3</strain>
    </source>
</reference>
<sequence length="165" mass="18348">MERAEIQALLALAERIQTKIITESDIRARQCLITDLEKVKLAIADRVFDLPLEVSIFDNEMPLDVSQDLRSTDLSMTIEKLDSSDSPNFTFGESEQDDPNSTIGKNSTLGVTDSGPDFTFEPNSTDEVPLKQPASNEELAAKFQNFLKKKGATKQKSKLPVRLSK</sequence>
<name>A2D869_TRIV3</name>
<dbReference type="RefSeq" id="XP_001584488.1">
    <property type="nucleotide sequence ID" value="XM_001584438.1"/>
</dbReference>
<dbReference type="EMBL" id="DS113178">
    <property type="protein sequence ID" value="EAY23502.1"/>
    <property type="molecule type" value="Genomic_DNA"/>
</dbReference>